<keyword evidence="2" id="KW-1133">Transmembrane helix</keyword>
<proteinExistence type="predicted"/>
<feature type="compositionally biased region" description="Basic and acidic residues" evidence="1">
    <location>
        <begin position="134"/>
        <end position="149"/>
    </location>
</feature>
<keyword evidence="2" id="KW-0812">Transmembrane</keyword>
<reference evidence="3" key="1">
    <citation type="submission" date="2016-10" db="EMBL/GenBank/DDBJ databases">
        <title>Sequence of Gallionella enrichment culture.</title>
        <authorList>
            <person name="Poehlein A."/>
            <person name="Muehling M."/>
            <person name="Daniel R."/>
        </authorList>
    </citation>
    <scope>NUCLEOTIDE SEQUENCE</scope>
</reference>
<evidence type="ECO:0000256" key="2">
    <source>
        <dbReference type="SAM" id="Phobius"/>
    </source>
</evidence>
<sequence>MQDRPSSRFSTDRLPGWLRRLGWGELCSLLLHGLALWWLIAGPSLTPPPPPPQLAVAVALVGDGGSGQGHAAQRAAGAGAAAAPAPAAKSTPAPPPPPPQAAPRAAAPAPHPAPAPRPKAAARPRHKAPPPKPPADDFYSRLKAAERRQKAQPWREAQDGGGEGAAAGGAAGGGGRGHGGGSDIMRAYIARHWNFDLSLLEGGDVEITLYLVVDKLGNVLEARGVATGGARSRHAAEIAASARRAAQVASPLPLPPGHYGDRNALVVHLSTRDVVR</sequence>
<organism evidence="3">
    <name type="scientific">mine drainage metagenome</name>
    <dbReference type="NCBI Taxonomy" id="410659"/>
    <lineage>
        <taxon>unclassified sequences</taxon>
        <taxon>metagenomes</taxon>
        <taxon>ecological metagenomes</taxon>
    </lineage>
</organism>
<dbReference type="Gene3D" id="3.30.1150.10">
    <property type="match status" value="1"/>
</dbReference>
<feature type="region of interest" description="Disordered" evidence="1">
    <location>
        <begin position="65"/>
        <end position="179"/>
    </location>
</feature>
<evidence type="ECO:0000313" key="3">
    <source>
        <dbReference type="EMBL" id="OIQ87645.1"/>
    </source>
</evidence>
<gene>
    <name evidence="3" type="ORF">GALL_304930</name>
</gene>
<keyword evidence="2" id="KW-0472">Membrane</keyword>
<accession>A0A1J5RHR1</accession>
<dbReference type="AlphaFoldDB" id="A0A1J5RHR1"/>
<feature type="compositionally biased region" description="Pro residues" evidence="1">
    <location>
        <begin position="92"/>
        <end position="101"/>
    </location>
</feature>
<feature type="compositionally biased region" description="Gly residues" evidence="1">
    <location>
        <begin position="159"/>
        <end position="179"/>
    </location>
</feature>
<evidence type="ECO:0008006" key="4">
    <source>
        <dbReference type="Google" id="ProtNLM"/>
    </source>
</evidence>
<evidence type="ECO:0000256" key="1">
    <source>
        <dbReference type="SAM" id="MobiDB-lite"/>
    </source>
</evidence>
<dbReference type="EMBL" id="MLJW01000412">
    <property type="protein sequence ID" value="OIQ87645.1"/>
    <property type="molecule type" value="Genomic_DNA"/>
</dbReference>
<feature type="transmembrane region" description="Helical" evidence="2">
    <location>
        <begin position="21"/>
        <end position="40"/>
    </location>
</feature>
<name>A0A1J5RHR1_9ZZZZ</name>
<comment type="caution">
    <text evidence="3">The sequence shown here is derived from an EMBL/GenBank/DDBJ whole genome shotgun (WGS) entry which is preliminary data.</text>
</comment>
<protein>
    <recommendedName>
        <fullName evidence="4">TonB C-terminal domain-containing protein</fullName>
    </recommendedName>
</protein>
<feature type="compositionally biased region" description="Low complexity" evidence="1">
    <location>
        <begin position="71"/>
        <end position="91"/>
    </location>
</feature>
<feature type="compositionally biased region" description="Basic residues" evidence="1">
    <location>
        <begin position="120"/>
        <end position="129"/>
    </location>
</feature>